<name>A0ABY6D6M2_9RHOB</name>
<keyword evidence="2" id="KW-1185">Reference proteome</keyword>
<dbReference type="Pfam" id="PF13079">
    <property type="entry name" value="DUF3916"/>
    <property type="match status" value="1"/>
</dbReference>
<protein>
    <submittedName>
        <fullName evidence="1">DUF3916 domain-containing protein</fullName>
    </submittedName>
</protein>
<organism evidence="1 2">
    <name type="scientific">Roseovarius pelagicus</name>
    <dbReference type="NCBI Taxonomy" id="2980108"/>
    <lineage>
        <taxon>Bacteria</taxon>
        <taxon>Pseudomonadati</taxon>
        <taxon>Pseudomonadota</taxon>
        <taxon>Alphaproteobacteria</taxon>
        <taxon>Rhodobacterales</taxon>
        <taxon>Roseobacteraceae</taxon>
        <taxon>Roseovarius</taxon>
    </lineage>
</organism>
<reference evidence="1" key="1">
    <citation type="submission" date="2022-10" db="EMBL/GenBank/DDBJ databases">
        <title>Roseovarius pelagicus sp. nov., isolated from Arctic seawater.</title>
        <authorList>
            <person name="Hong Y.W."/>
            <person name="Hwang C.Y."/>
        </authorList>
    </citation>
    <scope>NUCLEOTIDE SEQUENCE</scope>
    <source>
        <strain evidence="1">HL-MP18</strain>
    </source>
</reference>
<sequence length="191" mass="22284">MRRLDMRPMKKLRGRARYERAFRRGMAGIAQDFPPEGCWRGDYYNWKLPVYEKVISPDHGSDAFRREAVQVMVDTAAQMAGHKPRGAEHARVAAIIEWPHLFGSEICVFFDRDYEFRFDPEQPTKHGCADYDMGWIKSRAPERDLLDMLQVAVPDGFSHAGIAFEEYQSEDDHTYAHERWVVMERSERIAA</sequence>
<dbReference type="InterPro" id="IPR025075">
    <property type="entry name" value="DUF3916"/>
</dbReference>
<dbReference type="Proteomes" id="UP001064087">
    <property type="component" value="Chromosome"/>
</dbReference>
<gene>
    <name evidence="1" type="ORF">N7U68_11690</name>
</gene>
<evidence type="ECO:0000313" key="2">
    <source>
        <dbReference type="Proteomes" id="UP001064087"/>
    </source>
</evidence>
<dbReference type="EMBL" id="CP106738">
    <property type="protein sequence ID" value="UXX81786.1"/>
    <property type="molecule type" value="Genomic_DNA"/>
</dbReference>
<evidence type="ECO:0000313" key="1">
    <source>
        <dbReference type="EMBL" id="UXX81786.1"/>
    </source>
</evidence>
<dbReference type="RefSeq" id="WP_165195351.1">
    <property type="nucleotide sequence ID" value="NZ_CP106738.1"/>
</dbReference>
<proteinExistence type="predicted"/>
<accession>A0ABY6D6M2</accession>